<dbReference type="PANTHER" id="PTHR39401">
    <property type="entry name" value="SNOAL-LIKE DOMAIN-CONTAINING PROTEIN"/>
    <property type="match status" value="1"/>
</dbReference>
<dbReference type="RefSeq" id="XP_020120593.1">
    <property type="nucleotide sequence ID" value="XM_020266509.1"/>
</dbReference>
<dbReference type="Proteomes" id="UP000214365">
    <property type="component" value="Unassembled WGS sequence"/>
</dbReference>
<dbReference type="EMBL" id="LFMY01000005">
    <property type="protein sequence ID" value="OKL60472.1"/>
    <property type="molecule type" value="Genomic_DNA"/>
</dbReference>
<sequence length="146" mass="16089">MPPTSINTSTLSSFITSFFTTSDTPTAHEKYAREYFTADATLTMGGKRADGFDEILSLRKSLWTSISSRKHTVSKIFFGAENDAMLYGRVAYVMKGEAGMEVEIDWAARAEFVIDSSSSSPKMRFYQVYLDTAAQQAAAAAAARHK</sequence>
<name>A0A1Q5Q8S7_TALAT</name>
<comment type="caution">
    <text evidence="1">The sequence shown here is derived from an EMBL/GenBank/DDBJ whole genome shotgun (WGS) entry which is preliminary data.</text>
</comment>
<proteinExistence type="predicted"/>
<dbReference type="AlphaFoldDB" id="A0A1Q5Q8S7"/>
<reference evidence="1 2" key="1">
    <citation type="submission" date="2015-06" db="EMBL/GenBank/DDBJ databases">
        <title>Talaromyces atroroseus IBT 11181 draft genome.</title>
        <authorList>
            <person name="Rasmussen K.B."/>
            <person name="Rasmussen S."/>
            <person name="Petersen B."/>
            <person name="Sicheritz-Ponten T."/>
            <person name="Mortensen U.H."/>
            <person name="Thrane U."/>
        </authorList>
    </citation>
    <scope>NUCLEOTIDE SEQUENCE [LARGE SCALE GENOMIC DNA]</scope>
    <source>
        <strain evidence="1 2">IBT 11181</strain>
    </source>
</reference>
<protein>
    <recommendedName>
        <fullName evidence="3">SnoaL-like domain-containing protein</fullName>
    </recommendedName>
</protein>
<dbReference type="SUPFAM" id="SSF54427">
    <property type="entry name" value="NTF2-like"/>
    <property type="match status" value="1"/>
</dbReference>
<dbReference type="PANTHER" id="PTHR39401:SF1">
    <property type="entry name" value="SNOAL-LIKE DOMAIN-CONTAINING PROTEIN"/>
    <property type="match status" value="1"/>
</dbReference>
<evidence type="ECO:0000313" key="1">
    <source>
        <dbReference type="EMBL" id="OKL60472.1"/>
    </source>
</evidence>
<evidence type="ECO:0000313" key="2">
    <source>
        <dbReference type="Proteomes" id="UP000214365"/>
    </source>
</evidence>
<dbReference type="OrthoDB" id="3468019at2759"/>
<dbReference type="InterPro" id="IPR032710">
    <property type="entry name" value="NTF2-like_dom_sf"/>
</dbReference>
<dbReference type="STRING" id="1441469.A0A1Q5Q8S7"/>
<accession>A0A1Q5Q8S7</accession>
<evidence type="ECO:0008006" key="3">
    <source>
        <dbReference type="Google" id="ProtNLM"/>
    </source>
</evidence>
<keyword evidence="2" id="KW-1185">Reference proteome</keyword>
<dbReference type="GeneID" id="31003966"/>
<gene>
    <name evidence="1" type="ORF">UA08_04211</name>
</gene>
<organism evidence="1 2">
    <name type="scientific">Talaromyces atroroseus</name>
    <dbReference type="NCBI Taxonomy" id="1441469"/>
    <lineage>
        <taxon>Eukaryota</taxon>
        <taxon>Fungi</taxon>
        <taxon>Dikarya</taxon>
        <taxon>Ascomycota</taxon>
        <taxon>Pezizomycotina</taxon>
        <taxon>Eurotiomycetes</taxon>
        <taxon>Eurotiomycetidae</taxon>
        <taxon>Eurotiales</taxon>
        <taxon>Trichocomaceae</taxon>
        <taxon>Talaromyces</taxon>
        <taxon>Talaromyces sect. Trachyspermi</taxon>
    </lineage>
</organism>